<dbReference type="OrthoDB" id="9815222at2"/>
<evidence type="ECO:0000256" key="7">
    <source>
        <dbReference type="ARBA" id="ARBA00022840"/>
    </source>
</evidence>
<dbReference type="Pfam" id="PF18019">
    <property type="entry name" value="Cas3_HD"/>
    <property type="match status" value="1"/>
</dbReference>
<dbReference type="NCBIfam" id="TIGR02621">
    <property type="entry name" value="cas3_GSU0051"/>
    <property type="match status" value="1"/>
</dbReference>
<comment type="similarity">
    <text evidence="1">In the N-terminal section; belongs to the CRISPR-associated nuclease Cas3-HD family.</text>
</comment>
<evidence type="ECO:0000256" key="2">
    <source>
        <dbReference type="ARBA" id="ARBA00009046"/>
    </source>
</evidence>
<dbReference type="GO" id="GO:0051607">
    <property type="term" value="P:defense response to virus"/>
    <property type="evidence" value="ECO:0007669"/>
    <property type="project" value="UniProtKB-KW"/>
</dbReference>
<dbReference type="SUPFAM" id="SSF109604">
    <property type="entry name" value="HD-domain/PDEase-like"/>
    <property type="match status" value="1"/>
</dbReference>
<dbReference type="InterPro" id="IPR027417">
    <property type="entry name" value="P-loop_NTPase"/>
</dbReference>
<sequence>MTATLGADDFATFFGDIHGSPPFPWQVSLLRQVARDGHWPALLDLPTGSGKTAALDVAVFHLALEADEGATRRAPLRIAFVVDRRLIVDDVHGRARRIAEALAQPQTETVARVAARLKRIAGEDRPPLQVARLRGGVPREDDWARTPMQPTVLCSTVDQVGSRLLFRGYGVSDSMKPVHAGLLGSDCLILLDEAHLAEPFRQTLGHVSRYRADGWFDADLGGPAPFGVVQLSATAGESGPTPFRLGDDDRVHEVLKRRIEAPKPAALIGPAKAKAAGEDEATDDETADTEEAESTRRIATLATAVQDALKTLTERGISAPAIGVVVNRVARARSLFERLRADLKQDGIEPVLLIGPARPVEREAIAADALKPIRTGDPRTLERPLVVVATQCIEAGVDVDFDGLVTEAAPLDALRQRFGRLNRAGRAIEPFAAIVAAKRDLSPRADDPVYGPAIRAAWDYLTGLAGPARKGEAPVIDMGVSAFEVHAAETQVPAAALSPRPDAPVLMPAHLDLFSWTAPVPRTGPEIGLYLHGADRESATVTVAWRADLDPDLPDETRRLLTLVPPRAAEAIELPVSAVRRWLDAVARQARLRMDRELADVAARAGEDEPERAAASPVAFRWAGDDDRSAWIAPRDIRPGDTIVVPAEHGGVDEFGWNPAAPGPARDVAAQAAKPFAGRRFAVRIAPGLLSIPVDREDGETEAAAEARQRKEDKAREDALADALAETLGQPWEAVRDALATLDLPEDIKAALKRLEDARGRKRGKVEVYVDLYGEDDNGRPRGVVLVAPFGLKDEKPETGTDDSHPAATEDDVAGSMPGFTQVLDDHCRQVSDFAERFARGAGLAEDRIADVTLAALLHDLGKADPRFQALLAFDDPLGGDPAHLLAKSARQAPRGTAERVDLPPRWRHEALSVRLAPHHPRFAEARDPDLVLWLIGTHHGHGRPLFPHADERDATARTLPLAGNTITLPAGPGPQSLAFEHDGLDWAGLYERLKARYGVWELARFEAVLRLADHRASEAAARAATEGDAT</sequence>
<dbReference type="InterPro" id="IPR054712">
    <property type="entry name" value="Cas3-like_dom"/>
</dbReference>
<evidence type="ECO:0000313" key="11">
    <source>
        <dbReference type="EMBL" id="BBF93943.1"/>
    </source>
</evidence>
<evidence type="ECO:0000313" key="12">
    <source>
        <dbReference type="Proteomes" id="UP000266934"/>
    </source>
</evidence>
<dbReference type="GO" id="GO:0016787">
    <property type="term" value="F:hydrolase activity"/>
    <property type="evidence" value="ECO:0007669"/>
    <property type="project" value="UniProtKB-KW"/>
</dbReference>
<proteinExistence type="inferred from homology"/>
<feature type="region of interest" description="Disordered" evidence="9">
    <location>
        <begin position="793"/>
        <end position="816"/>
    </location>
</feature>
<evidence type="ECO:0000256" key="8">
    <source>
        <dbReference type="ARBA" id="ARBA00023118"/>
    </source>
</evidence>
<dbReference type="EMBL" id="AP018907">
    <property type="protein sequence ID" value="BBF93943.1"/>
    <property type="molecule type" value="Genomic_DNA"/>
</dbReference>
<dbReference type="Proteomes" id="UP000266934">
    <property type="component" value="Chromosome"/>
</dbReference>
<feature type="region of interest" description="Disordered" evidence="9">
    <location>
        <begin position="270"/>
        <end position="294"/>
    </location>
</feature>
<dbReference type="InterPro" id="IPR006483">
    <property type="entry name" value="CRISPR-assoc_Cas3_HD"/>
</dbReference>
<dbReference type="InterPro" id="IPR038257">
    <property type="entry name" value="CRISPR-assoc_Cas3_HD_sf"/>
</dbReference>
<name>A0A348G310_9HYPH</name>
<dbReference type="SUPFAM" id="SSF52540">
    <property type="entry name" value="P-loop containing nucleoside triphosphate hydrolases"/>
    <property type="match status" value="1"/>
</dbReference>
<dbReference type="KEGG" id="blag:BLTE_26280"/>
<dbReference type="PROSITE" id="PS51643">
    <property type="entry name" value="HD_CAS3"/>
    <property type="match status" value="1"/>
</dbReference>
<feature type="domain" description="HD Cas3-type" evidence="10">
    <location>
        <begin position="817"/>
        <end position="1016"/>
    </location>
</feature>
<dbReference type="AlphaFoldDB" id="A0A348G310"/>
<evidence type="ECO:0000256" key="1">
    <source>
        <dbReference type="ARBA" id="ARBA00006847"/>
    </source>
</evidence>
<keyword evidence="3" id="KW-0479">Metal-binding</keyword>
<keyword evidence="12" id="KW-1185">Reference proteome</keyword>
<dbReference type="RefSeq" id="WP_126401106.1">
    <property type="nucleotide sequence ID" value="NZ_AP018907.1"/>
</dbReference>
<dbReference type="SMART" id="SM00487">
    <property type="entry name" value="DEXDc"/>
    <property type="match status" value="1"/>
</dbReference>
<dbReference type="InterPro" id="IPR014001">
    <property type="entry name" value="Helicase_ATP-bd"/>
</dbReference>
<accession>A0A348G310</accession>
<protein>
    <recommendedName>
        <fullName evidence="10">HD Cas3-type domain-containing protein</fullName>
    </recommendedName>
</protein>
<dbReference type="GO" id="GO:0046872">
    <property type="term" value="F:metal ion binding"/>
    <property type="evidence" value="ECO:0007669"/>
    <property type="project" value="UniProtKB-KW"/>
</dbReference>
<gene>
    <name evidence="11" type="ORF">BLTE_26280</name>
</gene>
<dbReference type="NCBIfam" id="TIGR01596">
    <property type="entry name" value="cas3_HD"/>
    <property type="match status" value="1"/>
</dbReference>
<dbReference type="Gene3D" id="1.10.3210.30">
    <property type="match status" value="1"/>
</dbReference>
<dbReference type="GO" id="GO:0004386">
    <property type="term" value="F:helicase activity"/>
    <property type="evidence" value="ECO:0007669"/>
    <property type="project" value="UniProtKB-KW"/>
</dbReference>
<reference evidence="11 12" key="1">
    <citation type="submission" date="2018-08" db="EMBL/GenBank/DDBJ databases">
        <title>Complete genome sequencing of Blastochloris tepida GI.</title>
        <authorList>
            <person name="Tsukatani Y."/>
            <person name="Mori H."/>
        </authorList>
    </citation>
    <scope>NUCLEOTIDE SEQUENCE [LARGE SCALE GENOMIC DNA]</scope>
    <source>
        <strain evidence="11 12">GI</strain>
    </source>
</reference>
<keyword evidence="7" id="KW-0067">ATP-binding</keyword>
<dbReference type="Pfam" id="PF22590">
    <property type="entry name" value="Cas3-like_C_2"/>
    <property type="match status" value="1"/>
</dbReference>
<feature type="compositionally biased region" description="Acidic residues" evidence="9">
    <location>
        <begin position="278"/>
        <end position="292"/>
    </location>
</feature>
<keyword evidence="4" id="KW-0547">Nucleotide-binding</keyword>
<dbReference type="Gene3D" id="3.40.50.300">
    <property type="entry name" value="P-loop containing nucleotide triphosphate hydrolases"/>
    <property type="match status" value="2"/>
</dbReference>
<evidence type="ECO:0000256" key="5">
    <source>
        <dbReference type="ARBA" id="ARBA00022801"/>
    </source>
</evidence>
<evidence type="ECO:0000256" key="3">
    <source>
        <dbReference type="ARBA" id="ARBA00022723"/>
    </source>
</evidence>
<evidence type="ECO:0000256" key="9">
    <source>
        <dbReference type="SAM" id="MobiDB-lite"/>
    </source>
</evidence>
<feature type="compositionally biased region" description="Basic and acidic residues" evidence="9">
    <location>
        <begin position="793"/>
        <end position="805"/>
    </location>
</feature>
<keyword evidence="5" id="KW-0378">Hydrolase</keyword>
<dbReference type="InterPro" id="IPR013444">
    <property type="entry name" value="Helicase_Cas3_CRISPR-ass_Anaes"/>
</dbReference>
<keyword evidence="8" id="KW-0051">Antiviral defense</keyword>
<organism evidence="11 12">
    <name type="scientific">Blastochloris tepida</name>
    <dbReference type="NCBI Taxonomy" id="2233851"/>
    <lineage>
        <taxon>Bacteria</taxon>
        <taxon>Pseudomonadati</taxon>
        <taxon>Pseudomonadota</taxon>
        <taxon>Alphaproteobacteria</taxon>
        <taxon>Hyphomicrobiales</taxon>
        <taxon>Blastochloridaceae</taxon>
        <taxon>Blastochloris</taxon>
    </lineage>
</organism>
<dbReference type="SMART" id="SM00490">
    <property type="entry name" value="HELICc"/>
    <property type="match status" value="1"/>
</dbReference>
<comment type="similarity">
    <text evidence="2">In the central section; belongs to the CRISPR-associated helicase Cas3 family.</text>
</comment>
<dbReference type="GO" id="GO:0005524">
    <property type="term" value="F:ATP binding"/>
    <property type="evidence" value="ECO:0007669"/>
    <property type="project" value="UniProtKB-KW"/>
</dbReference>
<evidence type="ECO:0000256" key="6">
    <source>
        <dbReference type="ARBA" id="ARBA00022806"/>
    </source>
</evidence>
<evidence type="ECO:0000259" key="10">
    <source>
        <dbReference type="PROSITE" id="PS51643"/>
    </source>
</evidence>
<keyword evidence="6" id="KW-0347">Helicase</keyword>
<dbReference type="InterPro" id="IPR001650">
    <property type="entry name" value="Helicase_C-like"/>
</dbReference>
<evidence type="ECO:0000256" key="4">
    <source>
        <dbReference type="ARBA" id="ARBA00022741"/>
    </source>
</evidence>